<evidence type="ECO:0008006" key="3">
    <source>
        <dbReference type="Google" id="ProtNLM"/>
    </source>
</evidence>
<dbReference type="Proteomes" id="UP001500945">
    <property type="component" value="Unassembled WGS sequence"/>
</dbReference>
<evidence type="ECO:0000313" key="1">
    <source>
        <dbReference type="EMBL" id="GAA4407992.1"/>
    </source>
</evidence>
<sequence length="318" mass="34517">MPAGPRRRLPRCERARVAAEVAREHDGIAHRADLRRAGVTRADVRTEIAAGRWQGVGTHTVVIGTGPMSERARRWQAVWESGPGAVLDGVSALHAAGLTGFTQRRIDVTVPRCSRSRPVAGVRVRRRREVGPTAGAGIPRARPEMATVRAAEWAATDRAAALIVCLVVQQRLVSPLRLLAAWRRVRSSRRRVFLDAVFADVCDGAHSLGELDFARLCRTVGLPAPSRQRVRTEPGGRLYLDVAWEDIGLVVEVDGGHHALALNPIDDALRQNEVTLDERMVLRIPVLGLRLAPDAFLAQVARAHAALTGSAAGTRGVR</sequence>
<gene>
    <name evidence="1" type="ORF">GCM10023168_24720</name>
</gene>
<accession>A0ABP8KJ48</accession>
<name>A0ABP8KJ48_9MICO</name>
<keyword evidence="2" id="KW-1185">Reference proteome</keyword>
<proteinExistence type="predicted"/>
<protein>
    <recommendedName>
        <fullName evidence="3">DUF559 domain-containing protein</fullName>
    </recommendedName>
</protein>
<dbReference type="EMBL" id="BAABGM010000015">
    <property type="protein sequence ID" value="GAA4407992.1"/>
    <property type="molecule type" value="Genomic_DNA"/>
</dbReference>
<reference evidence="2" key="1">
    <citation type="journal article" date="2019" name="Int. J. Syst. Evol. Microbiol.">
        <title>The Global Catalogue of Microorganisms (GCM) 10K type strain sequencing project: providing services to taxonomists for standard genome sequencing and annotation.</title>
        <authorList>
            <consortium name="The Broad Institute Genomics Platform"/>
            <consortium name="The Broad Institute Genome Sequencing Center for Infectious Disease"/>
            <person name="Wu L."/>
            <person name="Ma J."/>
        </authorList>
    </citation>
    <scope>NUCLEOTIDE SEQUENCE [LARGE SCALE GENOMIC DNA]</scope>
    <source>
        <strain evidence="2">JCM 17809</strain>
    </source>
</reference>
<evidence type="ECO:0000313" key="2">
    <source>
        <dbReference type="Proteomes" id="UP001500945"/>
    </source>
</evidence>
<dbReference type="RefSeq" id="WP_345206369.1">
    <property type="nucleotide sequence ID" value="NZ_BAABGM010000015.1"/>
</dbReference>
<organism evidence="1 2">
    <name type="scientific">Fodinibacter luteus</name>
    <dbReference type="NCBI Taxonomy" id="552064"/>
    <lineage>
        <taxon>Bacteria</taxon>
        <taxon>Bacillati</taxon>
        <taxon>Actinomycetota</taxon>
        <taxon>Actinomycetes</taxon>
        <taxon>Micrococcales</taxon>
        <taxon>Intrasporangiaceae</taxon>
        <taxon>Fodinibacter (ex Wang et al. 2009)</taxon>
    </lineage>
</organism>
<comment type="caution">
    <text evidence="1">The sequence shown here is derived from an EMBL/GenBank/DDBJ whole genome shotgun (WGS) entry which is preliminary data.</text>
</comment>